<dbReference type="InterPro" id="IPR003140">
    <property type="entry name" value="PLipase/COase/thioEstase"/>
</dbReference>
<evidence type="ECO:0000313" key="4">
    <source>
        <dbReference type="EMBL" id="RQW74568.1"/>
    </source>
</evidence>
<reference evidence="4 5" key="1">
    <citation type="journal article" date="2013" name="J. Microbiol.">
        <title>Lysinibacillus chungkukjangi sp. nov., isolated from Chungkukjang, Korean fermented soybean food.</title>
        <authorList>
            <person name="Kim S.J."/>
            <person name="Jang Y.H."/>
            <person name="Hamada M."/>
            <person name="Ahn J.H."/>
            <person name="Weon H.Y."/>
            <person name="Suzuki K."/>
            <person name="Whang K.S."/>
            <person name="Kwon S.W."/>
        </authorList>
    </citation>
    <scope>NUCLEOTIDE SEQUENCE [LARGE SCALE GENOMIC DNA]</scope>
    <source>
        <strain evidence="4 5">MCCC 1A12701</strain>
    </source>
</reference>
<evidence type="ECO:0000256" key="1">
    <source>
        <dbReference type="ARBA" id="ARBA00006499"/>
    </source>
</evidence>
<dbReference type="OrthoDB" id="9795555at2"/>
<dbReference type="EMBL" id="RRCT01000008">
    <property type="protein sequence ID" value="RQW74568.1"/>
    <property type="molecule type" value="Genomic_DNA"/>
</dbReference>
<dbReference type="RefSeq" id="WP_124764355.1">
    <property type="nucleotide sequence ID" value="NZ_JAFBDY010000007.1"/>
</dbReference>
<keyword evidence="5" id="KW-1185">Reference proteome</keyword>
<dbReference type="Gene3D" id="3.40.50.1820">
    <property type="entry name" value="alpha/beta hydrolase"/>
    <property type="match status" value="1"/>
</dbReference>
<dbReference type="PANTHER" id="PTHR10655:SF17">
    <property type="entry name" value="LYSOPHOSPHOLIPASE-LIKE PROTEIN 1"/>
    <property type="match status" value="1"/>
</dbReference>
<dbReference type="GO" id="GO:0016787">
    <property type="term" value="F:hydrolase activity"/>
    <property type="evidence" value="ECO:0007669"/>
    <property type="project" value="UniProtKB-KW"/>
</dbReference>
<evidence type="ECO:0000259" key="3">
    <source>
        <dbReference type="Pfam" id="PF02230"/>
    </source>
</evidence>
<comment type="similarity">
    <text evidence="1">Belongs to the AB hydrolase superfamily. AB hydrolase 2 family.</text>
</comment>
<dbReference type="InterPro" id="IPR029058">
    <property type="entry name" value="AB_hydrolase_fold"/>
</dbReference>
<accession>A0A3N9UEC0</accession>
<comment type="caution">
    <text evidence="4">The sequence shown here is derived from an EMBL/GenBank/DDBJ whole genome shotgun (WGS) entry which is preliminary data.</text>
</comment>
<feature type="domain" description="Phospholipase/carboxylesterase/thioesterase" evidence="3">
    <location>
        <begin position="18"/>
        <end position="202"/>
    </location>
</feature>
<protein>
    <submittedName>
        <fullName evidence="4">Esterase</fullName>
    </submittedName>
</protein>
<proteinExistence type="inferred from homology"/>
<organism evidence="4 5">
    <name type="scientific">Lysinibacillus composti</name>
    <dbReference type="NCBI Taxonomy" id="720633"/>
    <lineage>
        <taxon>Bacteria</taxon>
        <taxon>Bacillati</taxon>
        <taxon>Bacillota</taxon>
        <taxon>Bacilli</taxon>
        <taxon>Bacillales</taxon>
        <taxon>Bacillaceae</taxon>
        <taxon>Lysinibacillus</taxon>
    </lineage>
</organism>
<dbReference type="InterPro" id="IPR050565">
    <property type="entry name" value="LYPA1-2/EST-like"/>
</dbReference>
<dbReference type="AlphaFoldDB" id="A0A3N9UEC0"/>
<gene>
    <name evidence="4" type="ORF">EBB45_10050</name>
</gene>
<sequence>MKTQLIYSLSEPQEKTEGKSYPAIFVMHGMGSNEQDLPSILQAVKQDYFIFSLRGPISQPPGFSFFTIERIGVPHREPFVKIIQDIQEFINKAVEEYPIDADQLYLLGFSQGAILSQSLVTILGNKLAGIVSLSGYLPQIVVQEMQHAPMNNVRILLAHGEQDQVIPYSWSEQSKEFFEEKGAIVQHYPYIGGHFVTQQLVDEIGKYFGV</sequence>
<dbReference type="Proteomes" id="UP000274033">
    <property type="component" value="Unassembled WGS sequence"/>
</dbReference>
<dbReference type="SUPFAM" id="SSF53474">
    <property type="entry name" value="alpha/beta-Hydrolases"/>
    <property type="match status" value="1"/>
</dbReference>
<evidence type="ECO:0000256" key="2">
    <source>
        <dbReference type="ARBA" id="ARBA00022801"/>
    </source>
</evidence>
<dbReference type="Pfam" id="PF02230">
    <property type="entry name" value="Abhydrolase_2"/>
    <property type="match status" value="1"/>
</dbReference>
<dbReference type="PANTHER" id="PTHR10655">
    <property type="entry name" value="LYSOPHOSPHOLIPASE-RELATED"/>
    <property type="match status" value="1"/>
</dbReference>
<keyword evidence="2" id="KW-0378">Hydrolase</keyword>
<name>A0A3N9UEC0_9BACI</name>
<evidence type="ECO:0000313" key="5">
    <source>
        <dbReference type="Proteomes" id="UP000274033"/>
    </source>
</evidence>